<evidence type="ECO:0000313" key="5">
    <source>
        <dbReference type="Ensembl" id="ENSPKIP00000030368.1"/>
    </source>
</evidence>
<dbReference type="EC" id="5.2.1.8" evidence="3"/>
<dbReference type="InterPro" id="IPR002130">
    <property type="entry name" value="Cyclophilin-type_PPIase_dom"/>
</dbReference>
<proteinExistence type="inferred from homology"/>
<protein>
    <recommendedName>
        <fullName evidence="3">Peptidyl-prolyl cis-trans isomerase</fullName>
        <shortName evidence="3">PPIase</shortName>
        <ecNumber evidence="3">5.2.1.8</ecNumber>
    </recommendedName>
</protein>
<dbReference type="PANTHER" id="PTHR11071">
    <property type="entry name" value="PEPTIDYL-PROLYL CIS-TRANS ISOMERASE"/>
    <property type="match status" value="1"/>
</dbReference>
<evidence type="ECO:0000259" key="4">
    <source>
        <dbReference type="PROSITE" id="PS50072"/>
    </source>
</evidence>
<dbReference type="AlphaFoldDB" id="A0A3B3SJ40"/>
<evidence type="ECO:0000313" key="6">
    <source>
        <dbReference type="Proteomes" id="UP000261540"/>
    </source>
</evidence>
<keyword evidence="6" id="KW-1185">Reference proteome</keyword>
<keyword evidence="2 3" id="KW-0413">Isomerase</keyword>
<organism evidence="5 6">
    <name type="scientific">Paramormyrops kingsleyae</name>
    <dbReference type="NCBI Taxonomy" id="1676925"/>
    <lineage>
        <taxon>Eukaryota</taxon>
        <taxon>Metazoa</taxon>
        <taxon>Chordata</taxon>
        <taxon>Craniata</taxon>
        <taxon>Vertebrata</taxon>
        <taxon>Euteleostomi</taxon>
        <taxon>Actinopterygii</taxon>
        <taxon>Neopterygii</taxon>
        <taxon>Teleostei</taxon>
        <taxon>Osteoglossocephala</taxon>
        <taxon>Osteoglossomorpha</taxon>
        <taxon>Osteoglossiformes</taxon>
        <taxon>Mormyridae</taxon>
        <taxon>Paramormyrops</taxon>
    </lineage>
</organism>
<dbReference type="PROSITE" id="PS50072">
    <property type="entry name" value="CSA_PPIASE_2"/>
    <property type="match status" value="1"/>
</dbReference>
<name>A0A3B3SJ40_9TELE</name>
<dbReference type="GO" id="GO:0006457">
    <property type="term" value="P:protein folding"/>
    <property type="evidence" value="ECO:0007669"/>
    <property type="project" value="InterPro"/>
</dbReference>
<dbReference type="Gene3D" id="2.40.100.10">
    <property type="entry name" value="Cyclophilin-like"/>
    <property type="match status" value="1"/>
</dbReference>
<sequence>MQIISFWFLSVIHRRDDTHYPVNQEFFKLSVVGNWIHHCYSCIYFVLQIDNTLIMGIKDRPQCYFDVEVNREPVGRIVFQLFSDICPKTSKNFLSLCTGEKGTSKVTGKNLCYKGSTFHRVVKNFMIQGGDFTEGNGRGGESIYGGYFEEIVVLCKMKMRILSSNTTEPFFCQWPTEAKTQTVLSFSCE</sequence>
<dbReference type="PANTHER" id="PTHR11071:SF257">
    <property type="entry name" value="NK-TUMOR RECOGNITION PROTEIN"/>
    <property type="match status" value="1"/>
</dbReference>
<keyword evidence="1 3" id="KW-0697">Rotamase</keyword>
<dbReference type="InterPro" id="IPR029000">
    <property type="entry name" value="Cyclophilin-like_dom_sf"/>
</dbReference>
<dbReference type="PROSITE" id="PS00170">
    <property type="entry name" value="CSA_PPIASE_1"/>
    <property type="match status" value="1"/>
</dbReference>
<reference evidence="5" key="2">
    <citation type="submission" date="2025-09" db="UniProtKB">
        <authorList>
            <consortium name="Ensembl"/>
        </authorList>
    </citation>
    <scope>IDENTIFICATION</scope>
</reference>
<evidence type="ECO:0000256" key="3">
    <source>
        <dbReference type="RuleBase" id="RU363019"/>
    </source>
</evidence>
<accession>A0A3B3SJ40</accession>
<dbReference type="GO" id="GO:0003755">
    <property type="term" value="F:peptidyl-prolyl cis-trans isomerase activity"/>
    <property type="evidence" value="ECO:0007669"/>
    <property type="project" value="UniProtKB-UniRule"/>
</dbReference>
<dbReference type="GO" id="GO:0005739">
    <property type="term" value="C:mitochondrion"/>
    <property type="evidence" value="ECO:0007669"/>
    <property type="project" value="TreeGrafter"/>
</dbReference>
<dbReference type="GO" id="GO:0016018">
    <property type="term" value="F:cyclosporin A binding"/>
    <property type="evidence" value="ECO:0007669"/>
    <property type="project" value="TreeGrafter"/>
</dbReference>
<dbReference type="InterPro" id="IPR020892">
    <property type="entry name" value="Cyclophilin-type_PPIase_CS"/>
</dbReference>
<comment type="catalytic activity">
    <reaction evidence="3">
        <text>[protein]-peptidylproline (omega=180) = [protein]-peptidylproline (omega=0)</text>
        <dbReference type="Rhea" id="RHEA:16237"/>
        <dbReference type="Rhea" id="RHEA-COMP:10747"/>
        <dbReference type="Rhea" id="RHEA-COMP:10748"/>
        <dbReference type="ChEBI" id="CHEBI:83833"/>
        <dbReference type="ChEBI" id="CHEBI:83834"/>
        <dbReference type="EC" id="5.2.1.8"/>
    </reaction>
</comment>
<dbReference type="SUPFAM" id="SSF50891">
    <property type="entry name" value="Cyclophilin-like"/>
    <property type="match status" value="1"/>
</dbReference>
<comment type="function">
    <text evidence="3">PPIases accelerate the folding of proteins. It catalyzes the cis-trans isomerization of proline imidic peptide bonds in oligopeptides.</text>
</comment>
<dbReference type="Proteomes" id="UP000261540">
    <property type="component" value="Unplaced"/>
</dbReference>
<comment type="similarity">
    <text evidence="3">Belongs to the cyclophilin-type PPIase family.</text>
</comment>
<evidence type="ECO:0000256" key="1">
    <source>
        <dbReference type="ARBA" id="ARBA00023110"/>
    </source>
</evidence>
<dbReference type="Ensembl" id="ENSPKIT00000011184.1">
    <property type="protein sequence ID" value="ENSPKIP00000030368.1"/>
    <property type="gene ID" value="ENSPKIG00000011161.1"/>
</dbReference>
<feature type="domain" description="PPIase cyclophilin-type" evidence="4">
    <location>
        <begin position="64"/>
        <end position="150"/>
    </location>
</feature>
<evidence type="ECO:0000256" key="2">
    <source>
        <dbReference type="ARBA" id="ARBA00023235"/>
    </source>
</evidence>
<reference evidence="5" key="1">
    <citation type="submission" date="2025-08" db="UniProtKB">
        <authorList>
            <consortium name="Ensembl"/>
        </authorList>
    </citation>
    <scope>IDENTIFICATION</scope>
</reference>
<dbReference type="PRINTS" id="PR00153">
    <property type="entry name" value="CSAPPISMRASE"/>
</dbReference>
<dbReference type="GeneTree" id="ENSGT00940000158548"/>
<dbReference type="Pfam" id="PF00160">
    <property type="entry name" value="Pro_isomerase"/>
    <property type="match status" value="1"/>
</dbReference>